<evidence type="ECO:0000313" key="4">
    <source>
        <dbReference type="Proteomes" id="UP000256977"/>
    </source>
</evidence>
<dbReference type="InterPro" id="IPR012854">
    <property type="entry name" value="Cu_amine_oxidase-like_N"/>
</dbReference>
<keyword evidence="4" id="KW-1185">Reference proteome</keyword>
<evidence type="ECO:0000256" key="1">
    <source>
        <dbReference type="SAM" id="SignalP"/>
    </source>
</evidence>
<feature type="chain" id="PRO_5039216235" evidence="1">
    <location>
        <begin position="24"/>
        <end position="473"/>
    </location>
</feature>
<dbReference type="Pfam" id="PF07833">
    <property type="entry name" value="Cu_amine_oxidN1"/>
    <property type="match status" value="1"/>
</dbReference>
<comment type="caution">
    <text evidence="3">The sequence shown here is derived from an EMBL/GenBank/DDBJ whole genome shotgun (WGS) entry which is preliminary data.</text>
</comment>
<reference evidence="3 4" key="1">
    <citation type="submission" date="2018-07" db="EMBL/GenBank/DDBJ databases">
        <title>Genomic Encyclopedia of Type Strains, Phase III (KMG-III): the genomes of soil and plant-associated and newly described type strains.</title>
        <authorList>
            <person name="Whitman W."/>
        </authorList>
    </citation>
    <scope>NUCLEOTIDE SEQUENCE [LARGE SCALE GENOMIC DNA]</scope>
    <source>
        <strain evidence="3 4">CECT 7287</strain>
    </source>
</reference>
<evidence type="ECO:0000259" key="2">
    <source>
        <dbReference type="Pfam" id="PF07833"/>
    </source>
</evidence>
<name>A0A3D9KF81_9BACL</name>
<organism evidence="3 4">
    <name type="scientific">Cohnella phaseoli</name>
    <dbReference type="NCBI Taxonomy" id="456490"/>
    <lineage>
        <taxon>Bacteria</taxon>
        <taxon>Bacillati</taxon>
        <taxon>Bacillota</taxon>
        <taxon>Bacilli</taxon>
        <taxon>Bacillales</taxon>
        <taxon>Paenibacillaceae</taxon>
        <taxon>Cohnella</taxon>
    </lineage>
</organism>
<dbReference type="OrthoDB" id="2768010at2"/>
<sequence>MSMVLKKASLATVLALSVGTASVGAVSAATATAASTTQLASSAYFVNGTAVQLGTIAEKGKTLVSLRDLSSKLGVKVHVESGAILAKLNGHTVELKSGSGVLKVDGAEQKLDVAVKNVKGITYVELQAYVEALGASLYKDETGTIWIDAKLLANVDRIQWVDAQRYIASQETESGRADYLVEATTGKYRLLDIAADASDLVLSPNGDKAAYTNANGQVSVLDLTKISRPVVVSNDTNIKPELVWSADGKSIFFLQGDKGSVIAKLDPEINKITKILDDKVDYKANLEVSADGKTFTYTVTKPGSVVADGSKPVEADDVAIDMKGTEPQIYQFTVDPTVKENKAVQLTTSVDDKVFVHAAADASSVVYVSVSGDAAAKSALVQVGKDKKTAPLYNEQDVYQAEYSGGKWYLLTEGDGTNPFVYEVDPAAGSAKQLHTLSEDVSEIFVKEGAPLAVIRDGRVFLDQNGHWKPVSR</sequence>
<feature type="domain" description="Copper amine oxidase-like N-terminal" evidence="2">
    <location>
        <begin position="46"/>
        <end position="143"/>
    </location>
</feature>
<proteinExistence type="predicted"/>
<dbReference type="SUPFAM" id="SSF55383">
    <property type="entry name" value="Copper amine oxidase, domain N"/>
    <property type="match status" value="1"/>
</dbReference>
<dbReference type="SUPFAM" id="SSF82171">
    <property type="entry name" value="DPP6 N-terminal domain-like"/>
    <property type="match status" value="1"/>
</dbReference>
<feature type="signal peptide" evidence="1">
    <location>
        <begin position="1"/>
        <end position="23"/>
    </location>
</feature>
<dbReference type="InterPro" id="IPR036582">
    <property type="entry name" value="Mao_N_sf"/>
</dbReference>
<dbReference type="Proteomes" id="UP000256977">
    <property type="component" value="Unassembled WGS sequence"/>
</dbReference>
<dbReference type="Gene3D" id="3.30.457.10">
    <property type="entry name" value="Copper amine oxidase-like, N-terminal domain"/>
    <property type="match status" value="1"/>
</dbReference>
<dbReference type="AlphaFoldDB" id="A0A3D9KF81"/>
<dbReference type="InterPro" id="IPR011042">
    <property type="entry name" value="6-blade_b-propeller_TolB-like"/>
</dbReference>
<protein>
    <submittedName>
        <fullName evidence="3">Copper amine oxidase-like protein</fullName>
    </submittedName>
</protein>
<dbReference type="Gene3D" id="2.120.10.30">
    <property type="entry name" value="TolB, C-terminal domain"/>
    <property type="match status" value="1"/>
</dbReference>
<dbReference type="EMBL" id="QRDZ01000006">
    <property type="protein sequence ID" value="RED84166.1"/>
    <property type="molecule type" value="Genomic_DNA"/>
</dbReference>
<accession>A0A3D9KF81</accession>
<evidence type="ECO:0000313" key="3">
    <source>
        <dbReference type="EMBL" id="RED84166.1"/>
    </source>
</evidence>
<gene>
    <name evidence="3" type="ORF">DFP98_10636</name>
</gene>
<keyword evidence="1" id="KW-0732">Signal</keyword>